<feature type="compositionally biased region" description="Basic and acidic residues" evidence="1">
    <location>
        <begin position="32"/>
        <end position="45"/>
    </location>
</feature>
<protein>
    <submittedName>
        <fullName evidence="2">Uncharacterized protein</fullName>
    </submittedName>
</protein>
<feature type="region of interest" description="Disordered" evidence="1">
    <location>
        <begin position="23"/>
        <end position="45"/>
    </location>
</feature>
<evidence type="ECO:0000313" key="3">
    <source>
        <dbReference type="Proteomes" id="UP000807769"/>
    </source>
</evidence>
<dbReference type="OrthoDB" id="660555at2759"/>
<dbReference type="RefSeq" id="XP_041193627.1">
    <property type="nucleotide sequence ID" value="XM_041332858.1"/>
</dbReference>
<sequence length="239" mass="27134">MWERMCATAKGGKFMMGSKKRKITTTYAQDTRQPRECEPYAHEKREDTARKKKRFSFPAVAVQTLPVVARSAPVGNSHVPDARQNDGSRIFKTRRQCSWPSVNQWVHNMSHNAINARLTCSSARVIIRVNLEHDRILPFFGVGNDFSQWSVHGLMITDLSQTLLSANIIKAVQLVLTLFEVENAARASIRVVRVNHSVHAQRKMSMDRESAAVIDMQLLKFAVVYKTDFRSCANFVVSK</sequence>
<reference evidence="2" key="1">
    <citation type="journal article" date="2020" name="New Phytol.">
        <title>Comparative genomics reveals dynamic genome evolution in host specialist ectomycorrhizal fungi.</title>
        <authorList>
            <person name="Lofgren L.A."/>
            <person name="Nguyen N.H."/>
            <person name="Vilgalys R."/>
            <person name="Ruytinx J."/>
            <person name="Liao H.L."/>
            <person name="Branco S."/>
            <person name="Kuo A."/>
            <person name="LaButti K."/>
            <person name="Lipzen A."/>
            <person name="Andreopoulos W."/>
            <person name="Pangilinan J."/>
            <person name="Riley R."/>
            <person name="Hundley H."/>
            <person name="Na H."/>
            <person name="Barry K."/>
            <person name="Grigoriev I.V."/>
            <person name="Stajich J.E."/>
            <person name="Kennedy P.G."/>
        </authorList>
    </citation>
    <scope>NUCLEOTIDE SEQUENCE</scope>
    <source>
        <strain evidence="2">MN1</strain>
    </source>
</reference>
<name>A0A9P7ECI7_9AGAM</name>
<dbReference type="GeneID" id="64626875"/>
<organism evidence="2 3">
    <name type="scientific">Suillus subaureus</name>
    <dbReference type="NCBI Taxonomy" id="48587"/>
    <lineage>
        <taxon>Eukaryota</taxon>
        <taxon>Fungi</taxon>
        <taxon>Dikarya</taxon>
        <taxon>Basidiomycota</taxon>
        <taxon>Agaricomycotina</taxon>
        <taxon>Agaricomycetes</taxon>
        <taxon>Agaricomycetidae</taxon>
        <taxon>Boletales</taxon>
        <taxon>Suillineae</taxon>
        <taxon>Suillaceae</taxon>
        <taxon>Suillus</taxon>
    </lineage>
</organism>
<dbReference type="AlphaFoldDB" id="A0A9P7ECI7"/>
<keyword evidence="3" id="KW-1185">Reference proteome</keyword>
<accession>A0A9P7ECI7</accession>
<evidence type="ECO:0000313" key="2">
    <source>
        <dbReference type="EMBL" id="KAG1817208.1"/>
    </source>
</evidence>
<comment type="caution">
    <text evidence="2">The sequence shown here is derived from an EMBL/GenBank/DDBJ whole genome shotgun (WGS) entry which is preliminary data.</text>
</comment>
<proteinExistence type="predicted"/>
<gene>
    <name evidence="2" type="ORF">BJ212DRAFT_1299362</name>
</gene>
<dbReference type="EMBL" id="JABBWG010000014">
    <property type="protein sequence ID" value="KAG1817208.1"/>
    <property type="molecule type" value="Genomic_DNA"/>
</dbReference>
<dbReference type="Proteomes" id="UP000807769">
    <property type="component" value="Unassembled WGS sequence"/>
</dbReference>
<evidence type="ECO:0000256" key="1">
    <source>
        <dbReference type="SAM" id="MobiDB-lite"/>
    </source>
</evidence>